<comment type="caution">
    <text evidence="1">The sequence shown here is derived from an EMBL/GenBank/DDBJ whole genome shotgun (WGS) entry which is preliminary data.</text>
</comment>
<gene>
    <name evidence="1" type="ORF">X929_09860</name>
</gene>
<evidence type="ECO:0000313" key="2">
    <source>
        <dbReference type="Proteomes" id="UP000236434"/>
    </source>
</evidence>
<proteinExistence type="predicted"/>
<sequence>MWKVEESFRTLKNYLETRPIFHWTQKRIKGHIVMSFVSYIMQRTLELELERNNIEYSHEKIREAIKNMEYIDIKTNEQHFAIRTNMNLLAQKILKILNIPIPKVVTPHEEFVEKLKLQNENKEIKGLEKSKVKA</sequence>
<dbReference type="EMBL" id="AZRL01000022">
    <property type="protein sequence ID" value="PNR95192.1"/>
    <property type="molecule type" value="Genomic_DNA"/>
</dbReference>
<name>A0A2K1NXC2_9BACT</name>
<protein>
    <recommendedName>
        <fullName evidence="3">Transposase IS4-like domain-containing protein</fullName>
    </recommendedName>
</protein>
<organism evidence="1 2">
    <name type="scientific">Petrotoga olearia DSM 13574</name>
    <dbReference type="NCBI Taxonomy" id="1122955"/>
    <lineage>
        <taxon>Bacteria</taxon>
        <taxon>Thermotogati</taxon>
        <taxon>Thermotogota</taxon>
        <taxon>Thermotogae</taxon>
        <taxon>Petrotogales</taxon>
        <taxon>Petrotogaceae</taxon>
        <taxon>Petrotoga</taxon>
    </lineage>
</organism>
<evidence type="ECO:0008006" key="3">
    <source>
        <dbReference type="Google" id="ProtNLM"/>
    </source>
</evidence>
<evidence type="ECO:0000313" key="1">
    <source>
        <dbReference type="EMBL" id="PNR95192.1"/>
    </source>
</evidence>
<dbReference type="Proteomes" id="UP000236434">
    <property type="component" value="Unassembled WGS sequence"/>
</dbReference>
<dbReference type="AlphaFoldDB" id="A0A2K1NXC2"/>
<accession>A0A2K1NXC2</accession>
<reference evidence="1 2" key="1">
    <citation type="submission" date="2013-12" db="EMBL/GenBank/DDBJ databases">
        <title>Comparative genomics of Petrotoga isolates.</title>
        <authorList>
            <person name="Nesbo C.L."/>
            <person name="Charchuk R."/>
            <person name="Chow K."/>
        </authorList>
    </citation>
    <scope>NUCLEOTIDE SEQUENCE [LARGE SCALE GENOMIC DNA]</scope>
    <source>
        <strain evidence="1 2">DSM 13574</strain>
    </source>
</reference>